<sequence>MTDDSSTPNSGFDSASWLARDQEFVNLCKSALSENKTALFDALANARIDTVEVTFNGYADSGQVDEAVIDGEGADADLRLIDIDIARVGWEA</sequence>
<evidence type="ECO:0000313" key="3">
    <source>
        <dbReference type="Proteomes" id="UP001314635"/>
    </source>
</evidence>
<organism evidence="2 3">
    <name type="scientific">Bradyrhizobium denitrificans</name>
    <dbReference type="NCBI Taxonomy" id="2734912"/>
    <lineage>
        <taxon>Bacteria</taxon>
        <taxon>Pseudomonadati</taxon>
        <taxon>Pseudomonadota</taxon>
        <taxon>Alphaproteobacteria</taxon>
        <taxon>Hyphomicrobiales</taxon>
        <taxon>Nitrobacteraceae</taxon>
        <taxon>Bradyrhizobium</taxon>
    </lineage>
</organism>
<keyword evidence="3" id="KW-1185">Reference proteome</keyword>
<evidence type="ECO:0000259" key="1">
    <source>
        <dbReference type="Pfam" id="PF21798"/>
    </source>
</evidence>
<dbReference type="EMBL" id="JAFCLK010000053">
    <property type="protein sequence ID" value="MBR1141021.1"/>
    <property type="molecule type" value="Genomic_DNA"/>
</dbReference>
<evidence type="ECO:0000313" key="2">
    <source>
        <dbReference type="EMBL" id="MBR1141021.1"/>
    </source>
</evidence>
<name>A0ABS5GI66_9BRAD</name>
<comment type="caution">
    <text evidence="2">The sequence shown here is derived from an EMBL/GenBank/DDBJ whole genome shotgun (WGS) entry which is preliminary data.</text>
</comment>
<dbReference type="InterPro" id="IPR049243">
    <property type="entry name" value="DUF6878"/>
</dbReference>
<feature type="domain" description="DUF6878" evidence="1">
    <location>
        <begin position="33"/>
        <end position="91"/>
    </location>
</feature>
<dbReference type="Pfam" id="PF21798">
    <property type="entry name" value="DUF6878"/>
    <property type="match status" value="1"/>
</dbReference>
<reference evidence="3" key="1">
    <citation type="journal article" date="2021" name="ISME J.">
        <title>Evolutionary origin and ecological implication of a unique nif island in free-living Bradyrhizobium lineages.</title>
        <authorList>
            <person name="Tao J."/>
        </authorList>
    </citation>
    <scope>NUCLEOTIDE SEQUENCE [LARGE SCALE GENOMIC DNA]</scope>
    <source>
        <strain evidence="3">SZCCT0094</strain>
    </source>
</reference>
<dbReference type="Proteomes" id="UP001314635">
    <property type="component" value="Unassembled WGS sequence"/>
</dbReference>
<accession>A0ABS5GI66</accession>
<gene>
    <name evidence="2" type="ORF">JQ619_35275</name>
</gene>
<protein>
    <recommendedName>
        <fullName evidence="1">DUF6878 domain-containing protein</fullName>
    </recommendedName>
</protein>
<proteinExistence type="predicted"/>